<keyword evidence="2 5" id="KW-0812">Transmembrane</keyword>
<dbReference type="EMBL" id="CP082781">
    <property type="protein sequence ID" value="UGS27337.1"/>
    <property type="molecule type" value="Genomic_DNA"/>
</dbReference>
<feature type="transmembrane region" description="Helical" evidence="5">
    <location>
        <begin position="55"/>
        <end position="78"/>
    </location>
</feature>
<feature type="transmembrane region" description="Helical" evidence="5">
    <location>
        <begin position="399"/>
        <end position="421"/>
    </location>
</feature>
<sequence length="457" mass="46503">MTAAEAAPRADSIWSARYAGVTLGAVALIFLAAIEALAVTTVMPVVSAELHGESLYAVAFAGTLATGVMGMVATGAWCDRAGPRLPVYTATALFVVGLVIAGSATDMTVFLIGRLVQGLGAGGQTVALYVVVARLYPSRLHGAIFGAFAAAWVVPSMIGPFLAGAVTEYLHWRWMFLGVAVLALLALLLVALRLHGVDLGQGEAEGTRGIGSRLMLAVVVAVAAVAVGLAVDAPPQWRWPGAVLAVAVIGAAILPLLPRGTLRAGKGLPSVILMRGLVAGAFFAAEAYIPYALMDRFAFPPTLAGLALTGAALAWSGASWLQGRIGDRLGSTRIAVISLAAVLAGVLIVLATVSVPLPPWLIVVGWTFAGGGMGLVYPRLNVLMLAYSTRGNEGFHSSALSIADSTGSAVALAVAGLLFGAAAAGAAAFSAVFLLSIAMLLIALLPGLRLGNPPLRD</sequence>
<feature type="transmembrane region" description="Helical" evidence="5">
    <location>
        <begin position="21"/>
        <end position="43"/>
    </location>
</feature>
<dbReference type="PRINTS" id="PR01036">
    <property type="entry name" value="TCRTETB"/>
</dbReference>
<dbReference type="Gene3D" id="1.20.1250.20">
    <property type="entry name" value="MFS general substrate transporter like domains"/>
    <property type="match status" value="2"/>
</dbReference>
<evidence type="ECO:0000256" key="1">
    <source>
        <dbReference type="ARBA" id="ARBA00004651"/>
    </source>
</evidence>
<comment type="subcellular location">
    <subcellularLocation>
        <location evidence="1">Cell membrane</location>
        <topology evidence="1">Multi-pass membrane protein</topology>
    </subcellularLocation>
</comment>
<evidence type="ECO:0000256" key="4">
    <source>
        <dbReference type="ARBA" id="ARBA00023136"/>
    </source>
</evidence>
<dbReference type="InterPro" id="IPR020846">
    <property type="entry name" value="MFS_dom"/>
</dbReference>
<dbReference type="SUPFAM" id="SSF103473">
    <property type="entry name" value="MFS general substrate transporter"/>
    <property type="match status" value="1"/>
</dbReference>
<evidence type="ECO:0000259" key="6">
    <source>
        <dbReference type="PROSITE" id="PS50850"/>
    </source>
</evidence>
<dbReference type="RefSeq" id="WP_231820728.1">
    <property type="nucleotide sequence ID" value="NZ_CP082781.1"/>
</dbReference>
<accession>A0ABY3RXY8</accession>
<feature type="transmembrane region" description="Helical" evidence="5">
    <location>
        <begin position="111"/>
        <end position="132"/>
    </location>
</feature>
<feature type="transmembrane region" description="Helical" evidence="5">
    <location>
        <begin position="85"/>
        <end position="105"/>
    </location>
</feature>
<dbReference type="Proteomes" id="UP001199642">
    <property type="component" value="Chromosome"/>
</dbReference>
<gene>
    <name evidence="7" type="ORF">K8F61_03775</name>
</gene>
<feature type="transmembrane region" description="Helical" evidence="5">
    <location>
        <begin position="427"/>
        <end position="448"/>
    </location>
</feature>
<dbReference type="InterPro" id="IPR036259">
    <property type="entry name" value="MFS_trans_sf"/>
</dbReference>
<evidence type="ECO:0000256" key="5">
    <source>
        <dbReference type="SAM" id="Phobius"/>
    </source>
</evidence>
<evidence type="ECO:0000256" key="3">
    <source>
        <dbReference type="ARBA" id="ARBA00022989"/>
    </source>
</evidence>
<name>A0ABY3RXY8_9MICO</name>
<feature type="transmembrane region" description="Helical" evidence="5">
    <location>
        <begin position="270"/>
        <end position="291"/>
    </location>
</feature>
<feature type="transmembrane region" description="Helical" evidence="5">
    <location>
        <begin position="144"/>
        <end position="166"/>
    </location>
</feature>
<reference evidence="7 8" key="1">
    <citation type="submission" date="2023-01" db="EMBL/GenBank/DDBJ databases">
        <title>Characterization of estradiol degrading bacteria Microbacterium sp. MZT7 and reveal degrading genes through genome analysis.</title>
        <authorList>
            <person name="Hao P."/>
            <person name="Gao Y."/>
        </authorList>
    </citation>
    <scope>NUCLEOTIDE SEQUENCE [LARGE SCALE GENOMIC DNA]</scope>
    <source>
        <strain evidence="7 8">MZT7</strain>
    </source>
</reference>
<feature type="transmembrane region" description="Helical" evidence="5">
    <location>
        <begin position="334"/>
        <end position="353"/>
    </location>
</feature>
<feature type="transmembrane region" description="Helical" evidence="5">
    <location>
        <begin position="172"/>
        <end position="192"/>
    </location>
</feature>
<keyword evidence="3 5" id="KW-1133">Transmembrane helix</keyword>
<feature type="transmembrane region" description="Helical" evidence="5">
    <location>
        <begin position="359"/>
        <end position="378"/>
    </location>
</feature>
<evidence type="ECO:0000313" key="7">
    <source>
        <dbReference type="EMBL" id="UGS27337.1"/>
    </source>
</evidence>
<feature type="transmembrane region" description="Helical" evidence="5">
    <location>
        <begin position="303"/>
        <end position="322"/>
    </location>
</feature>
<dbReference type="PROSITE" id="PS50850">
    <property type="entry name" value="MFS"/>
    <property type="match status" value="1"/>
</dbReference>
<dbReference type="PANTHER" id="PTHR23501">
    <property type="entry name" value="MAJOR FACILITATOR SUPERFAMILY"/>
    <property type="match status" value="1"/>
</dbReference>
<organism evidence="7 8">
    <name type="scientific">Microbacterium resistens</name>
    <dbReference type="NCBI Taxonomy" id="156977"/>
    <lineage>
        <taxon>Bacteria</taxon>
        <taxon>Bacillati</taxon>
        <taxon>Actinomycetota</taxon>
        <taxon>Actinomycetes</taxon>
        <taxon>Micrococcales</taxon>
        <taxon>Microbacteriaceae</taxon>
        <taxon>Microbacterium</taxon>
    </lineage>
</organism>
<protein>
    <submittedName>
        <fullName evidence="7">MFS transporter</fullName>
    </submittedName>
</protein>
<dbReference type="Pfam" id="PF07690">
    <property type="entry name" value="MFS_1"/>
    <property type="match status" value="2"/>
</dbReference>
<keyword evidence="4 5" id="KW-0472">Membrane</keyword>
<evidence type="ECO:0000313" key="8">
    <source>
        <dbReference type="Proteomes" id="UP001199642"/>
    </source>
</evidence>
<dbReference type="PANTHER" id="PTHR23501:SF154">
    <property type="entry name" value="MULTIDRUG-EFFLUX TRANSPORTER RV1634-RELATED"/>
    <property type="match status" value="1"/>
</dbReference>
<evidence type="ECO:0000256" key="2">
    <source>
        <dbReference type="ARBA" id="ARBA00022692"/>
    </source>
</evidence>
<feature type="domain" description="Major facilitator superfamily (MFS) profile" evidence="6">
    <location>
        <begin position="21"/>
        <end position="449"/>
    </location>
</feature>
<feature type="transmembrane region" description="Helical" evidence="5">
    <location>
        <begin position="237"/>
        <end position="258"/>
    </location>
</feature>
<feature type="transmembrane region" description="Helical" evidence="5">
    <location>
        <begin position="213"/>
        <end position="231"/>
    </location>
</feature>
<proteinExistence type="predicted"/>
<dbReference type="InterPro" id="IPR011701">
    <property type="entry name" value="MFS"/>
</dbReference>
<keyword evidence="8" id="KW-1185">Reference proteome</keyword>